<evidence type="ECO:0000313" key="2">
    <source>
        <dbReference type="EMBL" id="ROU04137.1"/>
    </source>
</evidence>
<dbReference type="AlphaFoldDB" id="A0A3N2R9P0"/>
<reference evidence="2 3" key="1">
    <citation type="submission" date="2018-10" db="EMBL/GenBank/DDBJ databases">
        <title>Histidinibacterium lentulum gen. nov., sp. nov., a marine bacterium from the culture broth of Picochlorum sp. 122.</title>
        <authorList>
            <person name="Wang G."/>
        </authorList>
    </citation>
    <scope>NUCLEOTIDE SEQUENCE [LARGE SCALE GENOMIC DNA]</scope>
    <source>
        <strain evidence="2 3">B17</strain>
    </source>
</reference>
<feature type="transmembrane region" description="Helical" evidence="1">
    <location>
        <begin position="6"/>
        <end position="26"/>
    </location>
</feature>
<gene>
    <name evidence="2" type="ORF">EAT49_01690</name>
</gene>
<dbReference type="OrthoDB" id="7652025at2"/>
<keyword evidence="3" id="KW-1185">Reference proteome</keyword>
<dbReference type="RefSeq" id="WP_123640543.1">
    <property type="nucleotide sequence ID" value="NZ_ML119081.1"/>
</dbReference>
<evidence type="ECO:0008006" key="4">
    <source>
        <dbReference type="Google" id="ProtNLM"/>
    </source>
</evidence>
<sequence>MPPEAVLLCINAAFLAFGYFWVYPGLEEKTALAISLRDVAITGAALLVAGLLYAGHGLRFDLLFVETRWWVFSFLTMLAMEMPLFFWFTRRHGIDWSDYG</sequence>
<keyword evidence="1" id="KW-1133">Transmembrane helix</keyword>
<keyword evidence="1" id="KW-0472">Membrane</keyword>
<dbReference type="EMBL" id="RDRB01000001">
    <property type="protein sequence ID" value="ROU04137.1"/>
    <property type="molecule type" value="Genomic_DNA"/>
</dbReference>
<protein>
    <recommendedName>
        <fullName evidence="4">DUF2818 family protein</fullName>
    </recommendedName>
</protein>
<organism evidence="2 3">
    <name type="scientific">Histidinibacterium lentulum</name>
    <dbReference type="NCBI Taxonomy" id="2480588"/>
    <lineage>
        <taxon>Bacteria</taxon>
        <taxon>Pseudomonadati</taxon>
        <taxon>Pseudomonadota</taxon>
        <taxon>Alphaproteobacteria</taxon>
        <taxon>Rhodobacterales</taxon>
        <taxon>Paracoccaceae</taxon>
        <taxon>Histidinibacterium</taxon>
    </lineage>
</organism>
<comment type="caution">
    <text evidence="2">The sequence shown here is derived from an EMBL/GenBank/DDBJ whole genome shotgun (WGS) entry which is preliminary data.</text>
</comment>
<proteinExistence type="predicted"/>
<dbReference type="Proteomes" id="UP000268016">
    <property type="component" value="Unassembled WGS sequence"/>
</dbReference>
<evidence type="ECO:0000313" key="3">
    <source>
        <dbReference type="Proteomes" id="UP000268016"/>
    </source>
</evidence>
<feature type="transmembrane region" description="Helical" evidence="1">
    <location>
        <begin position="38"/>
        <end position="56"/>
    </location>
</feature>
<accession>A0A3N2R9P0</accession>
<name>A0A3N2R9P0_9RHOB</name>
<feature type="transmembrane region" description="Helical" evidence="1">
    <location>
        <begin position="68"/>
        <end position="88"/>
    </location>
</feature>
<keyword evidence="1" id="KW-0812">Transmembrane</keyword>
<evidence type="ECO:0000256" key="1">
    <source>
        <dbReference type="SAM" id="Phobius"/>
    </source>
</evidence>